<evidence type="ECO:0000259" key="3">
    <source>
        <dbReference type="PROSITE" id="PS51272"/>
    </source>
</evidence>
<evidence type="ECO:0000256" key="2">
    <source>
        <dbReference type="SAM" id="SignalP"/>
    </source>
</evidence>
<dbReference type="PROSITE" id="PS51272">
    <property type="entry name" value="SLH"/>
    <property type="match status" value="3"/>
</dbReference>
<feature type="signal peptide" evidence="2">
    <location>
        <begin position="1"/>
        <end position="28"/>
    </location>
</feature>
<dbReference type="SUPFAM" id="SSF49313">
    <property type="entry name" value="Cadherin-like"/>
    <property type="match status" value="1"/>
</dbReference>
<organism evidence="4 5">
    <name type="scientific">Cohnella terricola</name>
    <dbReference type="NCBI Taxonomy" id="1289167"/>
    <lineage>
        <taxon>Bacteria</taxon>
        <taxon>Bacillati</taxon>
        <taxon>Bacillota</taxon>
        <taxon>Bacilli</taxon>
        <taxon>Bacillales</taxon>
        <taxon>Paenibacillaceae</taxon>
        <taxon>Cohnella</taxon>
    </lineage>
</organism>
<protein>
    <recommendedName>
        <fullName evidence="3">SLH domain-containing protein</fullName>
    </recommendedName>
</protein>
<dbReference type="InterPro" id="IPR013783">
    <property type="entry name" value="Ig-like_fold"/>
</dbReference>
<comment type="caution">
    <text evidence="4">The sequence shown here is derived from an EMBL/GenBank/DDBJ whole genome shotgun (WGS) entry which is preliminary data.</text>
</comment>
<name>A0A559JGN7_9BACL</name>
<keyword evidence="5" id="KW-1185">Reference proteome</keyword>
<feature type="compositionally biased region" description="Low complexity" evidence="1">
    <location>
        <begin position="933"/>
        <end position="945"/>
    </location>
</feature>
<evidence type="ECO:0000313" key="4">
    <source>
        <dbReference type="EMBL" id="TVX99036.1"/>
    </source>
</evidence>
<dbReference type="GO" id="GO:0016020">
    <property type="term" value="C:membrane"/>
    <property type="evidence" value="ECO:0007669"/>
    <property type="project" value="InterPro"/>
</dbReference>
<dbReference type="Pfam" id="PF05345">
    <property type="entry name" value="He_PIG"/>
    <property type="match status" value="1"/>
</dbReference>
<gene>
    <name evidence="4" type="ORF">FPZ45_13850</name>
</gene>
<dbReference type="GO" id="GO:0005509">
    <property type="term" value="F:calcium ion binding"/>
    <property type="evidence" value="ECO:0007669"/>
    <property type="project" value="InterPro"/>
</dbReference>
<evidence type="ECO:0000256" key="1">
    <source>
        <dbReference type="SAM" id="MobiDB-lite"/>
    </source>
</evidence>
<accession>A0A559JGN7</accession>
<dbReference type="PANTHER" id="PTHR43308:SF1">
    <property type="entry name" value="OUTER MEMBRANE PROTEIN ALPHA"/>
    <property type="match status" value="1"/>
</dbReference>
<feature type="region of interest" description="Disordered" evidence="1">
    <location>
        <begin position="878"/>
        <end position="945"/>
    </location>
</feature>
<dbReference type="RefSeq" id="WP_144702744.1">
    <property type="nucleotide sequence ID" value="NZ_VNJJ01000007.1"/>
</dbReference>
<dbReference type="Proteomes" id="UP000316330">
    <property type="component" value="Unassembled WGS sequence"/>
</dbReference>
<keyword evidence="2" id="KW-0732">Signal</keyword>
<dbReference type="Pfam" id="PF00395">
    <property type="entry name" value="SLH"/>
    <property type="match status" value="3"/>
</dbReference>
<dbReference type="AlphaFoldDB" id="A0A559JGN7"/>
<dbReference type="Gene3D" id="2.60.40.10">
    <property type="entry name" value="Immunoglobulins"/>
    <property type="match status" value="1"/>
</dbReference>
<feature type="compositionally biased region" description="Gly residues" evidence="1">
    <location>
        <begin position="921"/>
        <end position="932"/>
    </location>
</feature>
<dbReference type="PANTHER" id="PTHR43308">
    <property type="entry name" value="OUTER MEMBRANE PROTEIN ALPHA-RELATED"/>
    <property type="match status" value="1"/>
</dbReference>
<reference evidence="4 5" key="1">
    <citation type="submission" date="2019-07" db="EMBL/GenBank/DDBJ databases">
        <authorList>
            <person name="Kim J."/>
        </authorList>
    </citation>
    <scope>NUCLEOTIDE SEQUENCE [LARGE SCALE GENOMIC DNA]</scope>
    <source>
        <strain evidence="4 5">G13</strain>
    </source>
</reference>
<feature type="domain" description="SLH" evidence="3">
    <location>
        <begin position="943"/>
        <end position="1002"/>
    </location>
</feature>
<proteinExistence type="predicted"/>
<feature type="domain" description="SLH" evidence="3">
    <location>
        <begin position="1003"/>
        <end position="1066"/>
    </location>
</feature>
<dbReference type="InterPro" id="IPR051465">
    <property type="entry name" value="Cell_Envelope_Struct_Comp"/>
</dbReference>
<dbReference type="InterPro" id="IPR001119">
    <property type="entry name" value="SLH_dom"/>
</dbReference>
<dbReference type="InterPro" id="IPR015919">
    <property type="entry name" value="Cadherin-like_sf"/>
</dbReference>
<feature type="chain" id="PRO_5021803927" description="SLH domain-containing protein" evidence="2">
    <location>
        <begin position="29"/>
        <end position="1124"/>
    </location>
</feature>
<feature type="domain" description="SLH" evidence="3">
    <location>
        <begin position="1069"/>
        <end position="1124"/>
    </location>
</feature>
<dbReference type="OrthoDB" id="9997at2"/>
<evidence type="ECO:0000313" key="5">
    <source>
        <dbReference type="Proteomes" id="UP000316330"/>
    </source>
</evidence>
<sequence length="1124" mass="115771">MKEIRKRIFSLLLAAVLVLAMLPLPARAAGLVEQFSLTPGGTYYFDLSDQDIPGLMVNSSLPDISLKWVPFTYVGTINAYSIDALGMAPSSGRSGDRSLFVADYNVTLAPSWGVLQTAGLIFGKNYSRNGVLYNLRALSVGNERSSAISGAPANNEWDQIKNKNENYLKNWNAKWSWGQEIDLLFSDNSAVRGNFDVGVWASFSRNNLNDPSIGFRPVLEIMNVGALGRNGLKTVTYDMGSNGTLGNGQLTSATVVYSGTLTLPQITPQNGFQFTAPQQSAALGWFDGIGFRTGGSPVPNLPTGTIFTACYNPYPFITTESLPDGTENTSYSYTLTADGQTPITWSMLNDLPEGLSLNQDTGVISGTPVQSGTTNLDVKATNALGNNIQTHTLTIKPDPNIAVVAAAKTAVENAAYPATTQAAHGTESVVKGYVENRVKAAVNNSDVTVTVDKVSYAPPAAGDAESPIGSDGSYIFTVTVAKGSQSQTTAQKTIAITATPFTGVTHVQAVAAAKVALVDGSVDVPFGASQTDKTAAVQSYVNGLLTGDAAGVTAAVFYNSGTGNYDVALSKGSASDSKTLAMTVNESADPDIAIVGTAKAAADNAAYPGITQAEYSNEAGVKSYVEDLVEAAVNNNDVAVTVTKAGFTAPIAGDADNPQGTDGSYTFTVTVAKGSQNQTTALKAIVITATPFTGLSNAQAVAAAKAALVDGSVDVPFGASQTDKAAAVQSYVNGLLTGDAAGVTAVVSYNSGTDNYDVALSKGSASDSKTLAMTVNESADPDIAIVVEAKTAAEGASYSTMTQEEATSESVIETALKAIAEAAVKNGNVAVTINKVSYTSPIAGTSANRSGTDGSYVFTITVTKGAQSQTTGQIKVNISATVDTSRGTPGGGTPGGGGTPSGGGTPGSGIPGGSTPSSGTPRGGTPGGGTPGGSTPSSGTPVSGSSFADVDKKDWFFDAVAYVRQNGLMSGISETTFSPHLTANRAMIVTVLYRMAGNPHVTGENTFTDVPSGTWYTDAIKWATQNGIVSGYGNNSFGIDDAVTREQLVALLYRYAQYKNLDITATGDLSGFADKDKISAWATDAMKWAVGKGLISGKGNGNLDPSGTATRAEIAAILMRFLIQ</sequence>
<dbReference type="EMBL" id="VNJJ01000007">
    <property type="protein sequence ID" value="TVX99036.1"/>
    <property type="molecule type" value="Genomic_DNA"/>
</dbReference>
<feature type="compositionally biased region" description="Gly residues" evidence="1">
    <location>
        <begin position="888"/>
        <end position="912"/>
    </location>
</feature>